<protein>
    <submittedName>
        <fullName evidence="3">Myeloid differentiation primary response protein MyD88</fullName>
    </submittedName>
</protein>
<dbReference type="GO" id="GO:0005886">
    <property type="term" value="C:plasma membrane"/>
    <property type="evidence" value="ECO:0007669"/>
    <property type="project" value="TreeGrafter"/>
</dbReference>
<gene>
    <name evidence="3" type="primary">LOC107220645</name>
</gene>
<dbReference type="SUPFAM" id="SSF52200">
    <property type="entry name" value="Toll/Interleukin receptor TIR domain"/>
    <property type="match status" value="1"/>
</dbReference>
<dbReference type="AlphaFoldDB" id="A0A6J0BLY5"/>
<dbReference type="GO" id="GO:0043123">
    <property type="term" value="P:positive regulation of canonical NF-kappaB signal transduction"/>
    <property type="evidence" value="ECO:0007669"/>
    <property type="project" value="InterPro"/>
</dbReference>
<dbReference type="OrthoDB" id="10037120at2759"/>
<evidence type="ECO:0000313" key="2">
    <source>
        <dbReference type="Proteomes" id="UP000829291"/>
    </source>
</evidence>
<evidence type="ECO:0000313" key="3">
    <source>
        <dbReference type="RefSeq" id="XP_015514803.2"/>
    </source>
</evidence>
<dbReference type="InterPro" id="IPR000157">
    <property type="entry name" value="TIR_dom"/>
</dbReference>
<dbReference type="InterPro" id="IPR017281">
    <property type="entry name" value="Myelin_different_resp_MyD88"/>
</dbReference>
<feature type="domain" description="TIR" evidence="1">
    <location>
        <begin position="148"/>
        <end position="280"/>
    </location>
</feature>
<dbReference type="GO" id="GO:0050830">
    <property type="term" value="P:defense response to Gram-positive bacterium"/>
    <property type="evidence" value="ECO:0007669"/>
    <property type="project" value="TreeGrafter"/>
</dbReference>
<name>A0A6J0BLY5_NEOLC</name>
<evidence type="ECO:0000259" key="1">
    <source>
        <dbReference type="PROSITE" id="PS50104"/>
    </source>
</evidence>
<dbReference type="SMART" id="SM00255">
    <property type="entry name" value="TIR"/>
    <property type="match status" value="1"/>
</dbReference>
<dbReference type="GO" id="GO:0002755">
    <property type="term" value="P:MyD88-dependent toll-like receptor signaling pathway"/>
    <property type="evidence" value="ECO:0007669"/>
    <property type="project" value="InterPro"/>
</dbReference>
<dbReference type="InterPro" id="IPR011029">
    <property type="entry name" value="DEATH-like_dom_sf"/>
</dbReference>
<dbReference type="Gene3D" id="3.40.50.10140">
    <property type="entry name" value="Toll/interleukin-1 receptor homology (TIR) domain"/>
    <property type="match status" value="1"/>
</dbReference>
<dbReference type="GO" id="GO:0008063">
    <property type="term" value="P:Toll signaling pathway"/>
    <property type="evidence" value="ECO:0007669"/>
    <property type="project" value="TreeGrafter"/>
</dbReference>
<dbReference type="Gene3D" id="1.10.533.10">
    <property type="entry name" value="Death Domain, Fas"/>
    <property type="match status" value="1"/>
</dbReference>
<dbReference type="GO" id="GO:0034142">
    <property type="term" value="P:toll-like receptor 4 signaling pathway"/>
    <property type="evidence" value="ECO:0007669"/>
    <property type="project" value="TreeGrafter"/>
</dbReference>
<dbReference type="PROSITE" id="PS50104">
    <property type="entry name" value="TIR"/>
    <property type="match status" value="1"/>
</dbReference>
<dbReference type="GeneID" id="107220645"/>
<dbReference type="GO" id="GO:0070976">
    <property type="term" value="F:TIR domain binding"/>
    <property type="evidence" value="ECO:0007669"/>
    <property type="project" value="InterPro"/>
</dbReference>
<dbReference type="InterPro" id="IPR035897">
    <property type="entry name" value="Toll_tir_struct_dom_sf"/>
</dbReference>
<dbReference type="RefSeq" id="XP_015514803.2">
    <property type="nucleotide sequence ID" value="XM_015659317.2"/>
</dbReference>
<dbReference type="SUPFAM" id="SSF47986">
    <property type="entry name" value="DEATH domain"/>
    <property type="match status" value="1"/>
</dbReference>
<reference evidence="3" key="1">
    <citation type="submission" date="2025-08" db="UniProtKB">
        <authorList>
            <consortium name="RefSeq"/>
        </authorList>
    </citation>
    <scope>IDENTIFICATION</scope>
    <source>
        <tissue evidence="3">Thorax and Abdomen</tissue>
    </source>
</reference>
<dbReference type="Proteomes" id="UP000829291">
    <property type="component" value="Chromosome 5"/>
</dbReference>
<dbReference type="PANTHER" id="PTHR15079">
    <property type="entry name" value="MYD88"/>
    <property type="match status" value="1"/>
</dbReference>
<dbReference type="GO" id="GO:0035325">
    <property type="term" value="F:Toll-like receptor binding"/>
    <property type="evidence" value="ECO:0007669"/>
    <property type="project" value="TreeGrafter"/>
</dbReference>
<proteinExistence type="predicted"/>
<dbReference type="PANTHER" id="PTHR15079:SF3">
    <property type="entry name" value="MYELOID DIFFERENTIATION PRIMARY RESPONSE PROTEIN MYD88"/>
    <property type="match status" value="1"/>
</dbReference>
<organism evidence="3">
    <name type="scientific">Neodiprion lecontei</name>
    <name type="common">Redheaded pine sawfly</name>
    <dbReference type="NCBI Taxonomy" id="441921"/>
    <lineage>
        <taxon>Eukaryota</taxon>
        <taxon>Metazoa</taxon>
        <taxon>Ecdysozoa</taxon>
        <taxon>Arthropoda</taxon>
        <taxon>Hexapoda</taxon>
        <taxon>Insecta</taxon>
        <taxon>Pterygota</taxon>
        <taxon>Neoptera</taxon>
        <taxon>Endopterygota</taxon>
        <taxon>Hymenoptera</taxon>
        <taxon>Tenthredinoidea</taxon>
        <taxon>Diprionidae</taxon>
        <taxon>Diprioninae</taxon>
        <taxon>Neodiprion</taxon>
    </lineage>
</organism>
<sequence length="431" mass="49232">MTDFSTVPIVALSDTTKESISSLLNPTKCLPADNGLPRDWRGLAELAVFDSVDLPNLSSKSDPCGYILSIIQKKSQGLMFATFQALLEKLERWDVIDDTAALMERDAQIYKQCSQRTLTSANAIDNHVEEQIITYDDLWRVPQGLGKQQYDAFLLFAEEDINFVDELCEKLEDKYELKLCRKDRDFIVGLPFEHSAIMKLISERCNRLIAILSPNFVRSSVTEFFVNFTQAQAIETRARKIIPCFYKRCEVPVQLRYYHILDFNIQSKNFNFWEKLSKSIKTPDVRCRETRATALPTPAVEKSKPCKFLQDTERNECSMVEKVGEVKKTSCESYEPKLPCNIDNVDVEPEIIPETVAQKSKGPSRLFNFKKFLPSKQSKVKCSSEEPNESRSLSAFDLSSLDSINSLSDTCKKKKTTSNKYKNKISVFMKS</sequence>
<accession>A0A6J0BLY5</accession>
<dbReference type="Pfam" id="PF13676">
    <property type="entry name" value="TIR_2"/>
    <property type="match status" value="1"/>
</dbReference>
<dbReference type="InParanoid" id="A0A6J0BLY5"/>
<dbReference type="GO" id="GO:0045087">
    <property type="term" value="P:innate immune response"/>
    <property type="evidence" value="ECO:0007669"/>
    <property type="project" value="TreeGrafter"/>
</dbReference>
<dbReference type="KEGG" id="nlo:107220645"/>
<keyword evidence="2" id="KW-1185">Reference proteome</keyword>